<dbReference type="PANTHER" id="PTHR23407:SF1">
    <property type="entry name" value="5-FORMYLTETRAHYDROFOLATE CYCLO-LIGASE"/>
    <property type="match status" value="1"/>
</dbReference>
<protein>
    <recommendedName>
        <fullName evidence="4">5-formyltetrahydrofolate cyclo-ligase</fullName>
        <ecNumber evidence="4">6.3.3.2</ecNumber>
    </recommendedName>
</protein>
<proteinExistence type="inferred from homology"/>
<sequence length="211" mass="23546">MNVREQKIELRRALEAKRGAITGPEREAKERAINAATLAVCQEHLLDGTGTPTGQALFTYMPIRTEVDVTPVMDWCLTRGVPVVLSRTDRERKTMSLYSVTSLADLAAETGPWGIREPKATQPELADLGQIGLILVPGLGFDREFGRLGYGGGFYDRFMQRFEPLGLVRPYCLAAAFQVQVVERVPLGWHDFRVDEIVTESIRLKRKEGNG</sequence>
<comment type="cofactor">
    <cofactor evidence="4">
        <name>Mg(2+)</name>
        <dbReference type="ChEBI" id="CHEBI:18420"/>
    </cofactor>
</comment>
<dbReference type="PANTHER" id="PTHR23407">
    <property type="entry name" value="ATPASE INHIBITOR/5-FORMYLTETRAHYDROFOLATE CYCLO-LIGASE"/>
    <property type="match status" value="1"/>
</dbReference>
<dbReference type="Gene3D" id="3.40.50.10420">
    <property type="entry name" value="NagB/RpiA/CoA transferase-like"/>
    <property type="match status" value="1"/>
</dbReference>
<keyword evidence="4" id="KW-0460">Magnesium</keyword>
<dbReference type="GO" id="GO:0030272">
    <property type="term" value="F:5-formyltetrahydrofolate cyclo-ligase activity"/>
    <property type="evidence" value="ECO:0007669"/>
    <property type="project" value="UniProtKB-EC"/>
</dbReference>
<reference evidence="5 6" key="1">
    <citation type="submission" date="2024-09" db="EMBL/GenBank/DDBJ databases">
        <authorList>
            <person name="Sun Q."/>
            <person name="Mori K."/>
        </authorList>
    </citation>
    <scope>NUCLEOTIDE SEQUENCE [LARGE SCALE GENOMIC DNA]</scope>
    <source>
        <strain evidence="5 6">CCM 7759</strain>
    </source>
</reference>
<dbReference type="InterPro" id="IPR037171">
    <property type="entry name" value="NagB/RpiA_transferase-like"/>
</dbReference>
<comment type="catalytic activity">
    <reaction evidence="4">
        <text>(6S)-5-formyl-5,6,7,8-tetrahydrofolate + ATP = (6R)-5,10-methenyltetrahydrofolate + ADP + phosphate</text>
        <dbReference type="Rhea" id="RHEA:10488"/>
        <dbReference type="ChEBI" id="CHEBI:30616"/>
        <dbReference type="ChEBI" id="CHEBI:43474"/>
        <dbReference type="ChEBI" id="CHEBI:57455"/>
        <dbReference type="ChEBI" id="CHEBI:57457"/>
        <dbReference type="ChEBI" id="CHEBI:456216"/>
        <dbReference type="EC" id="6.3.3.2"/>
    </reaction>
</comment>
<evidence type="ECO:0000256" key="3">
    <source>
        <dbReference type="ARBA" id="ARBA00022840"/>
    </source>
</evidence>
<dbReference type="Pfam" id="PF01812">
    <property type="entry name" value="5-FTHF_cyc-lig"/>
    <property type="match status" value="1"/>
</dbReference>
<dbReference type="EMBL" id="JBHLWN010000048">
    <property type="protein sequence ID" value="MFC0213259.1"/>
    <property type="molecule type" value="Genomic_DNA"/>
</dbReference>
<evidence type="ECO:0000313" key="5">
    <source>
        <dbReference type="EMBL" id="MFC0213259.1"/>
    </source>
</evidence>
<organism evidence="5 6">
    <name type="scientific">Paenibacillus chartarius</name>
    <dbReference type="NCBI Taxonomy" id="747481"/>
    <lineage>
        <taxon>Bacteria</taxon>
        <taxon>Bacillati</taxon>
        <taxon>Bacillota</taxon>
        <taxon>Bacilli</taxon>
        <taxon>Bacillales</taxon>
        <taxon>Paenibacillaceae</taxon>
        <taxon>Paenibacillus</taxon>
    </lineage>
</organism>
<comment type="similarity">
    <text evidence="1 4">Belongs to the 5-formyltetrahydrofolate cyclo-ligase family.</text>
</comment>
<dbReference type="Proteomes" id="UP001589776">
    <property type="component" value="Unassembled WGS sequence"/>
</dbReference>
<keyword evidence="4" id="KW-0479">Metal-binding</keyword>
<keyword evidence="2 4" id="KW-0547">Nucleotide-binding</keyword>
<evidence type="ECO:0000256" key="4">
    <source>
        <dbReference type="RuleBase" id="RU361279"/>
    </source>
</evidence>
<dbReference type="EC" id="6.3.3.2" evidence="4"/>
<keyword evidence="5" id="KW-0436">Ligase</keyword>
<gene>
    <name evidence="5" type="ORF">ACFFK0_12495</name>
</gene>
<keyword evidence="6" id="KW-1185">Reference proteome</keyword>
<dbReference type="PIRSF" id="PIRSF006806">
    <property type="entry name" value="FTHF_cligase"/>
    <property type="match status" value="1"/>
</dbReference>
<evidence type="ECO:0000313" key="6">
    <source>
        <dbReference type="Proteomes" id="UP001589776"/>
    </source>
</evidence>
<dbReference type="RefSeq" id="WP_377470547.1">
    <property type="nucleotide sequence ID" value="NZ_JBHLWN010000048.1"/>
</dbReference>
<keyword evidence="3 4" id="KW-0067">ATP-binding</keyword>
<dbReference type="InterPro" id="IPR024185">
    <property type="entry name" value="FTHF_cligase-like_sf"/>
</dbReference>
<dbReference type="SUPFAM" id="SSF100950">
    <property type="entry name" value="NagB/RpiA/CoA transferase-like"/>
    <property type="match status" value="1"/>
</dbReference>
<dbReference type="NCBIfam" id="TIGR02727">
    <property type="entry name" value="MTHFS_bact"/>
    <property type="match status" value="1"/>
</dbReference>
<accession>A0ABV6DKS5</accession>
<evidence type="ECO:0000256" key="1">
    <source>
        <dbReference type="ARBA" id="ARBA00010638"/>
    </source>
</evidence>
<evidence type="ECO:0000256" key="2">
    <source>
        <dbReference type="ARBA" id="ARBA00022741"/>
    </source>
</evidence>
<name>A0ABV6DKS5_9BACL</name>
<comment type="caution">
    <text evidence="5">The sequence shown here is derived from an EMBL/GenBank/DDBJ whole genome shotgun (WGS) entry which is preliminary data.</text>
</comment>
<dbReference type="InterPro" id="IPR002698">
    <property type="entry name" value="FTHF_cligase"/>
</dbReference>